<dbReference type="PRINTS" id="PR00455">
    <property type="entry name" value="HTHTETR"/>
</dbReference>
<comment type="caution">
    <text evidence="4">The sequence shown here is derived from an EMBL/GenBank/DDBJ whole genome shotgun (WGS) entry which is preliminary data.</text>
</comment>
<gene>
    <name evidence="4" type="ORF">CHU95_07260</name>
</gene>
<evidence type="ECO:0000313" key="4">
    <source>
        <dbReference type="EMBL" id="OYQ35521.1"/>
    </source>
</evidence>
<dbReference type="InterPro" id="IPR001647">
    <property type="entry name" value="HTH_TetR"/>
</dbReference>
<dbReference type="SUPFAM" id="SSF46689">
    <property type="entry name" value="Homeodomain-like"/>
    <property type="match status" value="1"/>
</dbReference>
<dbReference type="Proteomes" id="UP000216998">
    <property type="component" value="Unassembled WGS sequence"/>
</dbReference>
<dbReference type="InterPro" id="IPR050624">
    <property type="entry name" value="HTH-type_Tx_Regulator"/>
</dbReference>
<sequence length="209" mass="23053">MGGDETATSKAPRTERGKRTLRKLLDAAAAEFGERGYHEASISGITQRAGAALGTFYTYFDSKEQVFRALVDDMGHLTRQHIAERVPGNVDRLTAERLGLEAFIEFVREHKDLYRIVMEAQFVAEDAYLNYYKVFAAAYTRNLAQAAEKGEIRPGHEEERAWALIGMSVFLGMRYAVWSSDKPAKEVAAAAAELITFGLSPLARGGGGN</sequence>
<reference evidence="4 5" key="1">
    <citation type="submission" date="2017-07" db="EMBL/GenBank/DDBJ databases">
        <title>Niveispirillum cyanobacteriorum sp. nov., isolated from cyanobacterial aggregates in a eutrophic lake.</title>
        <authorList>
            <person name="Cai H."/>
        </authorList>
    </citation>
    <scope>NUCLEOTIDE SEQUENCE [LARGE SCALE GENOMIC DNA]</scope>
    <source>
        <strain evidence="5">TH1-14</strain>
    </source>
</reference>
<dbReference type="PROSITE" id="PS01081">
    <property type="entry name" value="HTH_TETR_1"/>
    <property type="match status" value="1"/>
</dbReference>
<evidence type="ECO:0000256" key="1">
    <source>
        <dbReference type="ARBA" id="ARBA00023125"/>
    </source>
</evidence>
<evidence type="ECO:0000256" key="2">
    <source>
        <dbReference type="PROSITE-ProRule" id="PRU00335"/>
    </source>
</evidence>
<keyword evidence="5" id="KW-1185">Reference proteome</keyword>
<protein>
    <submittedName>
        <fullName evidence="4">TetR family transcriptional regulator</fullName>
    </submittedName>
</protein>
<dbReference type="RefSeq" id="WP_094455227.1">
    <property type="nucleotide sequence ID" value="NZ_NOXU01000025.1"/>
</dbReference>
<proteinExistence type="predicted"/>
<dbReference type="InterPro" id="IPR036271">
    <property type="entry name" value="Tet_transcr_reg_TetR-rel_C_sf"/>
</dbReference>
<dbReference type="GO" id="GO:0003677">
    <property type="term" value="F:DNA binding"/>
    <property type="evidence" value="ECO:0007669"/>
    <property type="project" value="UniProtKB-UniRule"/>
</dbReference>
<evidence type="ECO:0000313" key="5">
    <source>
        <dbReference type="Proteomes" id="UP000216998"/>
    </source>
</evidence>
<dbReference type="EMBL" id="NOXU01000025">
    <property type="protein sequence ID" value="OYQ35521.1"/>
    <property type="molecule type" value="Genomic_DNA"/>
</dbReference>
<dbReference type="OrthoDB" id="9803547at2"/>
<dbReference type="InterPro" id="IPR023772">
    <property type="entry name" value="DNA-bd_HTH_TetR-type_CS"/>
</dbReference>
<dbReference type="PROSITE" id="PS50977">
    <property type="entry name" value="HTH_TETR_2"/>
    <property type="match status" value="1"/>
</dbReference>
<evidence type="ECO:0000259" key="3">
    <source>
        <dbReference type="PROSITE" id="PS50977"/>
    </source>
</evidence>
<dbReference type="Pfam" id="PF00440">
    <property type="entry name" value="TetR_N"/>
    <property type="match status" value="1"/>
</dbReference>
<feature type="domain" description="HTH tetR-type" evidence="3">
    <location>
        <begin position="18"/>
        <end position="78"/>
    </location>
</feature>
<dbReference type="AlphaFoldDB" id="A0A255Z265"/>
<organism evidence="4 5">
    <name type="scientific">Niveispirillum lacus</name>
    <dbReference type="NCBI Taxonomy" id="1981099"/>
    <lineage>
        <taxon>Bacteria</taxon>
        <taxon>Pseudomonadati</taxon>
        <taxon>Pseudomonadota</taxon>
        <taxon>Alphaproteobacteria</taxon>
        <taxon>Rhodospirillales</taxon>
        <taxon>Azospirillaceae</taxon>
        <taxon>Niveispirillum</taxon>
    </lineage>
</organism>
<dbReference type="PANTHER" id="PTHR43479">
    <property type="entry name" value="ACREF/ENVCD OPERON REPRESSOR-RELATED"/>
    <property type="match status" value="1"/>
</dbReference>
<dbReference type="PANTHER" id="PTHR43479:SF8">
    <property type="entry name" value="TRANSCRIPTIONAL REGULATOR, TETR FAMILY"/>
    <property type="match status" value="1"/>
</dbReference>
<dbReference type="InterPro" id="IPR009057">
    <property type="entry name" value="Homeodomain-like_sf"/>
</dbReference>
<dbReference type="SUPFAM" id="SSF48498">
    <property type="entry name" value="Tetracyclin repressor-like, C-terminal domain"/>
    <property type="match status" value="1"/>
</dbReference>
<name>A0A255Z265_9PROT</name>
<dbReference type="Gene3D" id="1.10.10.60">
    <property type="entry name" value="Homeodomain-like"/>
    <property type="match status" value="1"/>
</dbReference>
<feature type="DNA-binding region" description="H-T-H motif" evidence="2">
    <location>
        <begin position="41"/>
        <end position="60"/>
    </location>
</feature>
<keyword evidence="1 2" id="KW-0238">DNA-binding</keyword>
<dbReference type="Gene3D" id="1.10.357.10">
    <property type="entry name" value="Tetracycline Repressor, domain 2"/>
    <property type="match status" value="1"/>
</dbReference>
<accession>A0A255Z265</accession>